<reference evidence="2" key="1">
    <citation type="submission" date="2020-04" db="EMBL/GenBank/DDBJ databases">
        <title>Hybrid Assembly of Korean Phytophthora infestans isolates.</title>
        <authorList>
            <person name="Prokchorchik M."/>
            <person name="Lee Y."/>
            <person name="Seo J."/>
            <person name="Cho J.-H."/>
            <person name="Park Y.-E."/>
            <person name="Jang D.-C."/>
            <person name="Im J.-S."/>
            <person name="Choi J.-G."/>
            <person name="Park H.-J."/>
            <person name="Lee G.-B."/>
            <person name="Lee Y.-G."/>
            <person name="Hong S.-Y."/>
            <person name="Cho K."/>
            <person name="Sohn K.H."/>
        </authorList>
    </citation>
    <scope>NUCLEOTIDE SEQUENCE</scope>
    <source>
        <strain evidence="2">KR_1_A1</strain>
    </source>
</reference>
<gene>
    <name evidence="2" type="ORF">GN244_ATG09356</name>
</gene>
<evidence type="ECO:0000313" key="3">
    <source>
        <dbReference type="Proteomes" id="UP000602510"/>
    </source>
</evidence>
<evidence type="ECO:0000313" key="2">
    <source>
        <dbReference type="EMBL" id="KAF4038482.1"/>
    </source>
</evidence>
<comment type="caution">
    <text evidence="2">The sequence shown here is derived from an EMBL/GenBank/DDBJ whole genome shotgun (WGS) entry which is preliminary data.</text>
</comment>
<name>A0A833WDR9_PHYIN</name>
<dbReference type="EMBL" id="WSZM01000193">
    <property type="protein sequence ID" value="KAF4038482.1"/>
    <property type="molecule type" value="Genomic_DNA"/>
</dbReference>
<organism evidence="2 3">
    <name type="scientific">Phytophthora infestans</name>
    <name type="common">Potato late blight agent</name>
    <name type="synonym">Botrytis infestans</name>
    <dbReference type="NCBI Taxonomy" id="4787"/>
    <lineage>
        <taxon>Eukaryota</taxon>
        <taxon>Sar</taxon>
        <taxon>Stramenopiles</taxon>
        <taxon>Oomycota</taxon>
        <taxon>Peronosporomycetes</taxon>
        <taxon>Peronosporales</taxon>
        <taxon>Peronosporaceae</taxon>
        <taxon>Phytophthora</taxon>
    </lineage>
</organism>
<protein>
    <submittedName>
        <fullName evidence="2">Uncharacterized protein</fullName>
    </submittedName>
</protein>
<accession>A0A833WDR9</accession>
<dbReference type="AlphaFoldDB" id="A0A833WDR9"/>
<sequence>MTNCADMTKRWHGTAAISILSERADSLELGDVVDFREEISKLIPAYDARVRSNFANNPNRAEAYFFGTTLAATTSAMSEFAAAKCKIVAEMLKSPWIPIWSVMENTGCLLSPISASKAHSKFFQNLEKYNAKVLSALYCVRRKIDRLDLTQYMLTGKVLASPNVASLVANQHGRENVVATERKTTKSAAKKKRNFREKEEQK</sequence>
<keyword evidence="3" id="KW-1185">Reference proteome</keyword>
<proteinExistence type="predicted"/>
<feature type="region of interest" description="Disordered" evidence="1">
    <location>
        <begin position="180"/>
        <end position="202"/>
    </location>
</feature>
<dbReference type="Proteomes" id="UP000602510">
    <property type="component" value="Unassembled WGS sequence"/>
</dbReference>
<evidence type="ECO:0000256" key="1">
    <source>
        <dbReference type="SAM" id="MobiDB-lite"/>
    </source>
</evidence>